<dbReference type="EMBL" id="FQXG01000008">
    <property type="protein sequence ID" value="SHI14169.1"/>
    <property type="molecule type" value="Genomic_DNA"/>
</dbReference>
<name>A0A1M5YQM2_9GAMM</name>
<dbReference type="InterPro" id="IPR006016">
    <property type="entry name" value="UspA"/>
</dbReference>
<accession>A0A1M5YQM2</accession>
<sequence>MAGILAVTPAADGGCDTVEAGLQLALAERQRLLVLHSGGEDTPLLDRAACGRLSMRLAERAGVPVELMSVPEQQLLGRILALCQAHQFDLLIKSQHRPESGHNTDWQLLRRLTIPLLLLRPGAKLARRRVLAALDLGHRSGKVQRLNVRVLAMASRLAHDRHAQLHVVYTPHLSRFCLDLNLQTAYALEQRAAARHEQHLGWLAAAGVPRERVHIKAGNPGLVMRELADALEVETLVVGCFGRAGLMACLQGNTAERVIRHLGHHLLVVPGRATE</sequence>
<dbReference type="PANTHER" id="PTHR47892:SF1">
    <property type="entry name" value="UNIVERSAL STRESS PROTEIN E"/>
    <property type="match status" value="1"/>
</dbReference>
<dbReference type="PANTHER" id="PTHR47892">
    <property type="entry name" value="UNIVERSAL STRESS PROTEIN E"/>
    <property type="match status" value="1"/>
</dbReference>
<evidence type="ECO:0000259" key="5">
    <source>
        <dbReference type="Pfam" id="PF00582"/>
    </source>
</evidence>
<protein>
    <submittedName>
        <fullName evidence="6">Nucleotide-binding universal stress protein, UspA family</fullName>
    </submittedName>
</protein>
<evidence type="ECO:0000313" key="6">
    <source>
        <dbReference type="EMBL" id="SHI14169.1"/>
    </source>
</evidence>
<keyword evidence="7" id="KW-1185">Reference proteome</keyword>
<comment type="subcellular location">
    <subcellularLocation>
        <location evidence="1">Cytoplasm</location>
    </subcellularLocation>
</comment>
<gene>
    <name evidence="6" type="ORF">SAMN02745129_4288</name>
</gene>
<organism evidence="6 7">
    <name type="scientific">Ferrimonas marina</name>
    <dbReference type="NCBI Taxonomy" id="299255"/>
    <lineage>
        <taxon>Bacteria</taxon>
        <taxon>Pseudomonadati</taxon>
        <taxon>Pseudomonadota</taxon>
        <taxon>Gammaproteobacteria</taxon>
        <taxon>Alteromonadales</taxon>
        <taxon>Ferrimonadaceae</taxon>
        <taxon>Ferrimonas</taxon>
    </lineage>
</organism>
<evidence type="ECO:0000256" key="3">
    <source>
        <dbReference type="ARBA" id="ARBA00022490"/>
    </source>
</evidence>
<proteinExistence type="inferred from homology"/>
<keyword evidence="3" id="KW-0963">Cytoplasm</keyword>
<dbReference type="Proteomes" id="UP000184268">
    <property type="component" value="Unassembled WGS sequence"/>
</dbReference>
<dbReference type="STRING" id="299255.SAMN02745129_4288"/>
<evidence type="ECO:0000256" key="2">
    <source>
        <dbReference type="ARBA" id="ARBA00008791"/>
    </source>
</evidence>
<dbReference type="OrthoDB" id="239260at2"/>
<dbReference type="AlphaFoldDB" id="A0A1M5YQM2"/>
<dbReference type="Gene3D" id="3.40.50.12370">
    <property type="match status" value="1"/>
</dbReference>
<comment type="function">
    <text evidence="4">Required for resistance to DNA-damaging agents.</text>
</comment>
<evidence type="ECO:0000256" key="4">
    <source>
        <dbReference type="ARBA" id="ARBA00037131"/>
    </source>
</evidence>
<evidence type="ECO:0000313" key="7">
    <source>
        <dbReference type="Proteomes" id="UP000184268"/>
    </source>
</evidence>
<dbReference type="SUPFAM" id="SSF52402">
    <property type="entry name" value="Adenine nucleotide alpha hydrolases-like"/>
    <property type="match status" value="1"/>
</dbReference>
<dbReference type="GO" id="GO:0005737">
    <property type="term" value="C:cytoplasm"/>
    <property type="evidence" value="ECO:0007669"/>
    <property type="project" value="UniProtKB-SubCell"/>
</dbReference>
<reference evidence="6 7" key="1">
    <citation type="submission" date="2016-11" db="EMBL/GenBank/DDBJ databases">
        <authorList>
            <person name="Jaros S."/>
            <person name="Januszkiewicz K."/>
            <person name="Wedrychowicz H."/>
        </authorList>
    </citation>
    <scope>NUCLEOTIDE SEQUENCE [LARGE SCALE GENOMIC DNA]</scope>
    <source>
        <strain evidence="6 7">DSM 16917</strain>
    </source>
</reference>
<comment type="similarity">
    <text evidence="2">Belongs to the universal stress protein A family.</text>
</comment>
<evidence type="ECO:0000256" key="1">
    <source>
        <dbReference type="ARBA" id="ARBA00004496"/>
    </source>
</evidence>
<dbReference type="Pfam" id="PF00582">
    <property type="entry name" value="Usp"/>
    <property type="match status" value="1"/>
</dbReference>
<feature type="domain" description="UspA" evidence="5">
    <location>
        <begin position="149"/>
        <end position="270"/>
    </location>
</feature>
<dbReference type="RefSeq" id="WP_067660371.1">
    <property type="nucleotide sequence ID" value="NZ_FQXG01000008.1"/>
</dbReference>